<sequence>MPADQSEIVFNTKQLADAFDMTPRRVQQLAEEGVFPKAGRGKYLAIDCIKNYINSLQTKTGGGTVDLDYERALHERAKRAKTELLLAEMKGDLHRSDDVMFIMNDMISSFRSKILAMPSKISPQLVGKTEIPVILELLANEVRTALSELSEYDPAKFREVSREYVELGSEDDED</sequence>
<name>A0A934MVH0_9BACL</name>
<dbReference type="AlphaFoldDB" id="A0A934MVH0"/>
<dbReference type="RefSeq" id="WP_199019653.1">
    <property type="nucleotide sequence ID" value="NZ_JAELUP010000065.1"/>
</dbReference>
<evidence type="ECO:0000313" key="1">
    <source>
        <dbReference type="EMBL" id="MBJ6362112.1"/>
    </source>
</evidence>
<protein>
    <recommendedName>
        <fullName evidence="3">Terminase small subunit</fullName>
    </recommendedName>
</protein>
<dbReference type="EMBL" id="JAELUP010000065">
    <property type="protein sequence ID" value="MBJ6362112.1"/>
    <property type="molecule type" value="Genomic_DNA"/>
</dbReference>
<reference evidence="1" key="1">
    <citation type="submission" date="2020-12" db="EMBL/GenBank/DDBJ databases">
        <authorList>
            <person name="Huq M.A."/>
        </authorList>
    </citation>
    <scope>NUCLEOTIDE SEQUENCE</scope>
    <source>
        <strain evidence="1">MAHUQ-46</strain>
    </source>
</reference>
<dbReference type="Proteomes" id="UP000640274">
    <property type="component" value="Unassembled WGS sequence"/>
</dbReference>
<gene>
    <name evidence="1" type="ORF">JFN88_12625</name>
</gene>
<keyword evidence="2" id="KW-1185">Reference proteome</keyword>
<evidence type="ECO:0008006" key="3">
    <source>
        <dbReference type="Google" id="ProtNLM"/>
    </source>
</evidence>
<accession>A0A934MVH0</accession>
<evidence type="ECO:0000313" key="2">
    <source>
        <dbReference type="Proteomes" id="UP000640274"/>
    </source>
</evidence>
<comment type="caution">
    <text evidence="1">The sequence shown here is derived from an EMBL/GenBank/DDBJ whole genome shotgun (WGS) entry which is preliminary data.</text>
</comment>
<proteinExistence type="predicted"/>
<organism evidence="1 2">
    <name type="scientific">Paenibacillus roseus</name>
    <dbReference type="NCBI Taxonomy" id="2798579"/>
    <lineage>
        <taxon>Bacteria</taxon>
        <taxon>Bacillati</taxon>
        <taxon>Bacillota</taxon>
        <taxon>Bacilli</taxon>
        <taxon>Bacillales</taxon>
        <taxon>Paenibacillaceae</taxon>
        <taxon>Paenibacillus</taxon>
    </lineage>
</organism>